<keyword evidence="3 7" id="KW-0812">Transmembrane</keyword>
<feature type="region of interest" description="Disordered" evidence="6">
    <location>
        <begin position="19"/>
        <end position="48"/>
    </location>
</feature>
<comment type="caution">
    <text evidence="9">The sequence shown here is derived from an EMBL/GenBank/DDBJ whole genome shotgun (WGS) entry which is preliminary data.</text>
</comment>
<reference evidence="9" key="2">
    <citation type="journal article" date="2014" name="ISME J.">
        <title>Microbial stratification in low pH oxic and suboxic macroscopic growths along an acid mine drainage.</title>
        <authorList>
            <person name="Mendez-Garcia C."/>
            <person name="Mesa V."/>
            <person name="Sprenger R.R."/>
            <person name="Richter M."/>
            <person name="Diez M.S."/>
            <person name="Solano J."/>
            <person name="Bargiela R."/>
            <person name="Golyshina O.V."/>
            <person name="Manteca A."/>
            <person name="Ramos J.L."/>
            <person name="Gallego J.R."/>
            <person name="Llorente I."/>
            <person name="Martins Dos Santos V.A."/>
            <person name="Jensen O.N."/>
            <person name="Pelaez A.I."/>
            <person name="Sanchez J."/>
            <person name="Ferrer M."/>
        </authorList>
    </citation>
    <scope>NUCLEOTIDE SEQUENCE</scope>
</reference>
<dbReference type="PANTHER" id="PTHR43738:SF2">
    <property type="entry name" value="ABC TRANSPORTER PERMEASE"/>
    <property type="match status" value="1"/>
</dbReference>
<feature type="transmembrane region" description="Helical" evidence="7">
    <location>
        <begin position="138"/>
        <end position="160"/>
    </location>
</feature>
<dbReference type="InterPro" id="IPR051125">
    <property type="entry name" value="ABC-4/HrtB_transporter"/>
</dbReference>
<keyword evidence="2" id="KW-1003">Cell membrane</keyword>
<gene>
    <name evidence="9" type="ORF">B1A_15395</name>
</gene>
<evidence type="ECO:0000256" key="4">
    <source>
        <dbReference type="ARBA" id="ARBA00022989"/>
    </source>
</evidence>
<evidence type="ECO:0000259" key="8">
    <source>
        <dbReference type="Pfam" id="PF02687"/>
    </source>
</evidence>
<evidence type="ECO:0000256" key="1">
    <source>
        <dbReference type="ARBA" id="ARBA00004651"/>
    </source>
</evidence>
<evidence type="ECO:0000256" key="5">
    <source>
        <dbReference type="ARBA" id="ARBA00023136"/>
    </source>
</evidence>
<dbReference type="AlphaFoldDB" id="T1AP70"/>
<evidence type="ECO:0000256" key="6">
    <source>
        <dbReference type="SAM" id="MobiDB-lite"/>
    </source>
</evidence>
<evidence type="ECO:0000256" key="7">
    <source>
        <dbReference type="SAM" id="Phobius"/>
    </source>
</evidence>
<dbReference type="EMBL" id="AUZX01011295">
    <property type="protein sequence ID" value="EQD43885.1"/>
    <property type="molecule type" value="Genomic_DNA"/>
</dbReference>
<sequence length="266" mass="29090">MHFLEPLTLIKSPCAIRTRIPSPREDPRRALGNRITTPRRTGGEADTLETLHRGIEPSTRGRARERDRRIHAVRTREIATLRALGFARTVVLLSVLLEVLALALVGGVCGGALAYAVFNGLRATTYNQFSVVAFRFAVTPHLIAVRLAYALVLGLIGGLLPAIRAARLSIAAGLRRESGSEHLEDPRRAHAGADAHRHHAEALQAPVAHAVHQRRGANRSGRPQRMAKRDGAAVRIDALGVQPEVADHRHRLRGEGLVQLDPQQRI</sequence>
<keyword evidence="5 7" id="KW-0472">Membrane</keyword>
<accession>T1AP70</accession>
<feature type="compositionally biased region" description="Basic and acidic residues" evidence="6">
    <location>
        <begin position="179"/>
        <end position="195"/>
    </location>
</feature>
<reference evidence="9" key="1">
    <citation type="submission" date="2013-08" db="EMBL/GenBank/DDBJ databases">
        <authorList>
            <person name="Mendez C."/>
            <person name="Richter M."/>
            <person name="Ferrer M."/>
            <person name="Sanchez J."/>
        </authorList>
    </citation>
    <scope>NUCLEOTIDE SEQUENCE</scope>
</reference>
<feature type="transmembrane region" description="Helical" evidence="7">
    <location>
        <begin position="90"/>
        <end position="118"/>
    </location>
</feature>
<feature type="region of interest" description="Disordered" evidence="6">
    <location>
        <begin position="179"/>
        <end position="198"/>
    </location>
</feature>
<feature type="domain" description="ABC3 transporter permease C-terminal" evidence="8">
    <location>
        <begin position="74"/>
        <end position="169"/>
    </location>
</feature>
<name>T1AP70_9ZZZZ</name>
<feature type="region of interest" description="Disordered" evidence="6">
    <location>
        <begin position="209"/>
        <end position="229"/>
    </location>
</feature>
<protein>
    <submittedName>
        <fullName evidence="9">ABC transporter permease</fullName>
    </submittedName>
</protein>
<keyword evidence="4 7" id="KW-1133">Transmembrane helix</keyword>
<dbReference type="PANTHER" id="PTHR43738">
    <property type="entry name" value="ABC TRANSPORTER, MEMBRANE PROTEIN"/>
    <property type="match status" value="1"/>
</dbReference>
<evidence type="ECO:0000256" key="2">
    <source>
        <dbReference type="ARBA" id="ARBA00022475"/>
    </source>
</evidence>
<organism evidence="9">
    <name type="scientific">mine drainage metagenome</name>
    <dbReference type="NCBI Taxonomy" id="410659"/>
    <lineage>
        <taxon>unclassified sequences</taxon>
        <taxon>metagenomes</taxon>
        <taxon>ecological metagenomes</taxon>
    </lineage>
</organism>
<proteinExistence type="predicted"/>
<evidence type="ECO:0000256" key="3">
    <source>
        <dbReference type="ARBA" id="ARBA00022692"/>
    </source>
</evidence>
<evidence type="ECO:0000313" key="9">
    <source>
        <dbReference type="EMBL" id="EQD43885.1"/>
    </source>
</evidence>
<dbReference type="InterPro" id="IPR003838">
    <property type="entry name" value="ABC3_permease_C"/>
</dbReference>
<dbReference type="Pfam" id="PF02687">
    <property type="entry name" value="FtsX"/>
    <property type="match status" value="1"/>
</dbReference>
<dbReference type="GO" id="GO:0005886">
    <property type="term" value="C:plasma membrane"/>
    <property type="evidence" value="ECO:0007669"/>
    <property type="project" value="UniProtKB-SubCell"/>
</dbReference>
<comment type="subcellular location">
    <subcellularLocation>
        <location evidence="1">Cell membrane</location>
        <topology evidence="1">Multi-pass membrane protein</topology>
    </subcellularLocation>
</comment>
<feature type="non-terminal residue" evidence="9">
    <location>
        <position position="266"/>
    </location>
</feature>